<feature type="domain" description="C2H2-type" evidence="12">
    <location>
        <begin position="766"/>
        <end position="794"/>
    </location>
</feature>
<dbReference type="AlphaFoldDB" id="A0AAD9PD19"/>
<evidence type="ECO:0000256" key="11">
    <source>
        <dbReference type="SAM" id="MobiDB-lite"/>
    </source>
</evidence>
<evidence type="ECO:0000313" key="13">
    <source>
        <dbReference type="EMBL" id="KAK2192347.1"/>
    </source>
</evidence>
<keyword evidence="6 10" id="KW-0863">Zinc-finger</keyword>
<keyword evidence="14" id="KW-1185">Reference proteome</keyword>
<comment type="subcellular location">
    <subcellularLocation>
        <location evidence="1">Nucleus</location>
    </subcellularLocation>
</comment>
<dbReference type="GO" id="GO:0000122">
    <property type="term" value="P:negative regulation of transcription by RNA polymerase II"/>
    <property type="evidence" value="ECO:0007669"/>
    <property type="project" value="UniProtKB-ARBA"/>
</dbReference>
<keyword evidence="4" id="KW-0479">Metal-binding</keyword>
<keyword evidence="9" id="KW-0539">Nucleus</keyword>
<reference evidence="13" key="1">
    <citation type="journal article" date="2023" name="Mol. Biol. Evol.">
        <title>Third-Generation Sequencing Reveals the Adaptive Role of the Epigenome in Three Deep-Sea Polychaetes.</title>
        <authorList>
            <person name="Perez M."/>
            <person name="Aroh O."/>
            <person name="Sun Y."/>
            <person name="Lan Y."/>
            <person name="Juniper S.K."/>
            <person name="Young C.R."/>
            <person name="Angers B."/>
            <person name="Qian P.Y."/>
        </authorList>
    </citation>
    <scope>NUCLEOTIDE SEQUENCE</scope>
    <source>
        <strain evidence="13">R07B-5</strain>
    </source>
</reference>
<feature type="compositionally biased region" description="Low complexity" evidence="11">
    <location>
        <begin position="203"/>
        <end position="230"/>
    </location>
</feature>
<keyword evidence="3" id="KW-0217">Developmental protein</keyword>
<feature type="compositionally biased region" description="Polar residues" evidence="11">
    <location>
        <begin position="156"/>
        <end position="167"/>
    </location>
</feature>
<feature type="domain" description="C2H2-type" evidence="12">
    <location>
        <begin position="508"/>
        <end position="535"/>
    </location>
</feature>
<dbReference type="SUPFAM" id="SSF57667">
    <property type="entry name" value="beta-beta-alpha zinc fingers"/>
    <property type="match status" value="3"/>
</dbReference>
<comment type="caution">
    <text evidence="13">The sequence shown here is derived from an EMBL/GenBank/DDBJ whole genome shotgun (WGS) entry which is preliminary data.</text>
</comment>
<evidence type="ECO:0000256" key="10">
    <source>
        <dbReference type="PROSITE-ProRule" id="PRU00042"/>
    </source>
</evidence>
<feature type="compositionally biased region" description="Basic and acidic residues" evidence="11">
    <location>
        <begin position="927"/>
        <end position="941"/>
    </location>
</feature>
<feature type="compositionally biased region" description="Polar residues" evidence="11">
    <location>
        <begin position="340"/>
        <end position="349"/>
    </location>
</feature>
<evidence type="ECO:0000256" key="2">
    <source>
        <dbReference type="ARBA" id="ARBA00007746"/>
    </source>
</evidence>
<dbReference type="GO" id="GO:0008270">
    <property type="term" value="F:zinc ion binding"/>
    <property type="evidence" value="ECO:0007669"/>
    <property type="project" value="UniProtKB-KW"/>
</dbReference>
<feature type="region of interest" description="Disordered" evidence="11">
    <location>
        <begin position="446"/>
        <end position="470"/>
    </location>
</feature>
<dbReference type="EMBL" id="JAODUO010000033">
    <property type="protein sequence ID" value="KAK2192347.1"/>
    <property type="molecule type" value="Genomic_DNA"/>
</dbReference>
<dbReference type="Pfam" id="PF00096">
    <property type="entry name" value="zf-C2H2"/>
    <property type="match status" value="1"/>
</dbReference>
<evidence type="ECO:0000256" key="7">
    <source>
        <dbReference type="ARBA" id="ARBA00022833"/>
    </source>
</evidence>
<dbReference type="PROSITE" id="PS50157">
    <property type="entry name" value="ZINC_FINGER_C2H2_2"/>
    <property type="match status" value="5"/>
</dbReference>
<feature type="compositionally biased region" description="Low complexity" evidence="11">
    <location>
        <begin position="1185"/>
        <end position="1199"/>
    </location>
</feature>
<keyword evidence="7" id="KW-0862">Zinc</keyword>
<dbReference type="InterPro" id="IPR050688">
    <property type="entry name" value="Zinc_finger/UBP_domain"/>
</dbReference>
<evidence type="ECO:0000256" key="1">
    <source>
        <dbReference type="ARBA" id="ARBA00004123"/>
    </source>
</evidence>
<feature type="compositionally biased region" description="Low complexity" evidence="11">
    <location>
        <begin position="285"/>
        <end position="296"/>
    </location>
</feature>
<evidence type="ECO:0000256" key="4">
    <source>
        <dbReference type="ARBA" id="ARBA00022723"/>
    </source>
</evidence>
<feature type="compositionally biased region" description="Basic and acidic residues" evidence="11">
    <location>
        <begin position="271"/>
        <end position="283"/>
    </location>
</feature>
<dbReference type="InterPro" id="IPR013087">
    <property type="entry name" value="Znf_C2H2_type"/>
</dbReference>
<dbReference type="PANTHER" id="PTHR24403:SF105">
    <property type="entry name" value="ZINC FINGER PROTEIN 2-LIKE ISOFORM X1"/>
    <property type="match status" value="1"/>
</dbReference>
<proteinExistence type="inferred from homology"/>
<gene>
    <name evidence="13" type="ORF">NP493_33g06000</name>
</gene>
<evidence type="ECO:0000256" key="3">
    <source>
        <dbReference type="ARBA" id="ARBA00022473"/>
    </source>
</evidence>
<dbReference type="InterPro" id="IPR036236">
    <property type="entry name" value="Znf_C2H2_sf"/>
</dbReference>
<dbReference type="FunFam" id="3.30.160.60:FF:001482">
    <property type="entry name" value="Hunchback"/>
    <property type="match status" value="1"/>
</dbReference>
<comment type="similarity">
    <text evidence="2">Belongs to the hunchback C2H2-type zinc-finger protein family.</text>
</comment>
<feature type="domain" description="C2H2-type" evidence="12">
    <location>
        <begin position="422"/>
        <end position="450"/>
    </location>
</feature>
<feature type="compositionally biased region" description="Polar residues" evidence="11">
    <location>
        <begin position="1022"/>
        <end position="1031"/>
    </location>
</feature>
<feature type="compositionally biased region" description="Low complexity" evidence="11">
    <location>
        <begin position="174"/>
        <end position="188"/>
    </location>
</feature>
<feature type="compositionally biased region" description="Acidic residues" evidence="11">
    <location>
        <begin position="1005"/>
        <end position="1021"/>
    </location>
</feature>
<feature type="compositionally biased region" description="Basic residues" evidence="11">
    <location>
        <begin position="983"/>
        <end position="992"/>
    </location>
</feature>
<feature type="compositionally biased region" description="Low complexity" evidence="11">
    <location>
        <begin position="645"/>
        <end position="660"/>
    </location>
</feature>
<feature type="domain" description="C2H2-type" evidence="12">
    <location>
        <begin position="1213"/>
        <end position="1240"/>
    </location>
</feature>
<keyword evidence="8" id="KW-0238">DNA-binding</keyword>
<dbReference type="GO" id="GO:0005634">
    <property type="term" value="C:nucleus"/>
    <property type="evidence" value="ECO:0007669"/>
    <property type="project" value="UniProtKB-SubCell"/>
</dbReference>
<feature type="region of interest" description="Disordered" evidence="11">
    <location>
        <begin position="1176"/>
        <end position="1209"/>
    </location>
</feature>
<feature type="non-terminal residue" evidence="13">
    <location>
        <position position="1"/>
    </location>
</feature>
<organism evidence="13 14">
    <name type="scientific">Ridgeia piscesae</name>
    <name type="common">Tubeworm</name>
    <dbReference type="NCBI Taxonomy" id="27915"/>
    <lineage>
        <taxon>Eukaryota</taxon>
        <taxon>Metazoa</taxon>
        <taxon>Spiralia</taxon>
        <taxon>Lophotrochozoa</taxon>
        <taxon>Annelida</taxon>
        <taxon>Polychaeta</taxon>
        <taxon>Sedentaria</taxon>
        <taxon>Canalipalpata</taxon>
        <taxon>Sabellida</taxon>
        <taxon>Siboglinidae</taxon>
        <taxon>Ridgeia</taxon>
    </lineage>
</organism>
<sequence length="1266" mass="137389">RSDASSYAINGSTSPCYTNHCPPPRCHDNRLAVMSLESSTAQNYSNGGIGVTTETSVALGYGSASKQSSFYYSPLLPGDQPHVTTVTAASAPIDHYKHFKHGFYSPGMSGDPVTRMAASNIPTSPNHNNASAAQPTLVANGNEGAMDGARVMGQQNHSSIMGNQSQPPAELMHSPPMSSASTSASPPSYYQQQMNLYSGIKEQQQQQQPQQQQPQQQQQQQQQQEMQQPQSAGNQTNEQTISNGEFSSDRTEASNRSDPPFNNSQLNPKSPESHMDNDNKTAHTNEPNESPSAAPPEAEHKNSSNTDESSPRKQESNDPFSFDGGQPSLGELRESGNIEGGNTNDSQDGNAVYRRYPSSEALTPPSGDDSEKAMGEMTGANSPTCQRVETHNGYELYYCHLCSYVGNSKYHFNAHMNAHFEHACPQCDYTSRTEGRLKRHIKDFHSDTPPNNFSGSRMLSSSPSSFAPMKREPGRPKLFRCRHCDFSSPTKVEFWDHARTHIKDDKILQCPKCPFVTEYKHHLEYHLRNHFGSKPFRCNKCNYACVNKSMLNSHMKSHTNVYQYRCADCTYATKYCHSLKLHLRKYNHHPATVLNADGSLPVDGSGDFELVSKRGPPRGPRGPRREGMPGSKSSPSPPVQIASTAAAAAAAAMMLPQGRPGPSPNGGGGQSPLNSAMLGPASFWAMMGQHQHQQAAMAMSHNPNGLQMAPPPLIPITGITPLDIRLPHSVESSGMPPHQMAPSQHASPGHSGSTPPTTSGASPMQFHCNFCGFPAESRGALTQHMLKVHAVENQDLFSMFGIHAESLADESAVSNATTGPLVAKSLSYKHDTSPPNVSEAWAAMMQSVSSGPGGGGDSLPVTSVGLSMASSRGMLLPQPEGGIYAMSAMSCVNPEMSLANQMVGTNTAPRVSHLFGQTPDKVRRPRQSGERPLDLTKRRSDGEEEDEPPQHASPGLKRKVDIVSGNDDNSNLSAADLAMPTPPRKRSRKGKAYKLDTLSLKMQDQYEDSPPDGDPEDDDDISNQSAPNYSSPAGMYRDKSVITDGKTPTPQPMFAMLQPDGSTFGSYHEPSPRGLMEMAPAMSEADMANMRPRSKSIGDIARYSRSPHLPPSLGIDPSSAYSLGMSRRKLFMIQQMEQQISSEQHLPGETAPSPMATPVAPPVAVPVVIPTPTLVPVEEEKKGRSTSAAAARPESSSSSDGKKKQGSGNKHVYECSHCEIVFRNCVMYTMHMGYHGYHNPLKCNMCGYESKDQLDFFLHIARVAHE</sequence>
<dbReference type="FunFam" id="3.30.160.60:FF:001301">
    <property type="entry name" value="Blast:Protein hunchback"/>
    <property type="match status" value="1"/>
</dbReference>
<feature type="compositionally biased region" description="Polar residues" evidence="11">
    <location>
        <begin position="256"/>
        <end position="270"/>
    </location>
</feature>
<name>A0AAD9PD19_RIDPI</name>
<feature type="region of interest" description="Disordered" evidence="11">
    <location>
        <begin position="911"/>
        <end position="1040"/>
    </location>
</feature>
<dbReference type="Proteomes" id="UP001209878">
    <property type="component" value="Unassembled WGS sequence"/>
</dbReference>
<keyword evidence="5" id="KW-0677">Repeat</keyword>
<dbReference type="PANTHER" id="PTHR24403">
    <property type="entry name" value="ZINC FINGER PROTEIN"/>
    <property type="match status" value="1"/>
</dbReference>
<dbReference type="Gene3D" id="3.30.160.60">
    <property type="entry name" value="Classic Zinc Finger"/>
    <property type="match status" value="4"/>
</dbReference>
<feature type="region of interest" description="Disordered" evidence="11">
    <location>
        <begin position="156"/>
        <end position="384"/>
    </location>
</feature>
<evidence type="ECO:0000256" key="5">
    <source>
        <dbReference type="ARBA" id="ARBA00022737"/>
    </source>
</evidence>
<feature type="region of interest" description="Disordered" evidence="11">
    <location>
        <begin position="605"/>
        <end position="675"/>
    </location>
</feature>
<accession>A0AAD9PD19</accession>
<feature type="compositionally biased region" description="Polar residues" evidence="11">
    <location>
        <begin position="231"/>
        <end position="246"/>
    </location>
</feature>
<dbReference type="PROSITE" id="PS00028">
    <property type="entry name" value="ZINC_FINGER_C2H2_1"/>
    <property type="match status" value="2"/>
</dbReference>
<evidence type="ECO:0000256" key="6">
    <source>
        <dbReference type="ARBA" id="ARBA00022771"/>
    </source>
</evidence>
<dbReference type="GO" id="GO:0000977">
    <property type="term" value="F:RNA polymerase II transcription regulatory region sequence-specific DNA binding"/>
    <property type="evidence" value="ECO:0007669"/>
    <property type="project" value="UniProtKB-ARBA"/>
</dbReference>
<dbReference type="GO" id="GO:0045944">
    <property type="term" value="P:positive regulation of transcription by RNA polymerase II"/>
    <property type="evidence" value="ECO:0007669"/>
    <property type="project" value="TreeGrafter"/>
</dbReference>
<protein>
    <recommendedName>
        <fullName evidence="12">C2H2-type domain-containing protein</fullName>
    </recommendedName>
</protein>
<feature type="compositionally biased region" description="Low complexity" evidence="11">
    <location>
        <begin position="454"/>
        <end position="465"/>
    </location>
</feature>
<dbReference type="SMART" id="SM00355">
    <property type="entry name" value="ZnF_C2H2"/>
    <property type="match status" value="9"/>
</dbReference>
<feature type="domain" description="C2H2-type" evidence="12">
    <location>
        <begin position="536"/>
        <end position="563"/>
    </location>
</feature>
<evidence type="ECO:0000313" key="14">
    <source>
        <dbReference type="Proteomes" id="UP001209878"/>
    </source>
</evidence>
<dbReference type="GO" id="GO:0040034">
    <property type="term" value="P:regulation of development, heterochronic"/>
    <property type="evidence" value="ECO:0007669"/>
    <property type="project" value="UniProtKB-ARBA"/>
</dbReference>
<evidence type="ECO:0000259" key="12">
    <source>
        <dbReference type="PROSITE" id="PS50157"/>
    </source>
</evidence>
<feature type="region of interest" description="Disordered" evidence="11">
    <location>
        <begin position="728"/>
        <end position="761"/>
    </location>
</feature>
<evidence type="ECO:0000256" key="8">
    <source>
        <dbReference type="ARBA" id="ARBA00023125"/>
    </source>
</evidence>
<feature type="compositionally biased region" description="Low complexity" evidence="11">
    <location>
        <begin position="745"/>
        <end position="761"/>
    </location>
</feature>
<evidence type="ECO:0000256" key="9">
    <source>
        <dbReference type="ARBA" id="ARBA00023242"/>
    </source>
</evidence>